<feature type="domain" description="DUF6545" evidence="3">
    <location>
        <begin position="249"/>
        <end position="379"/>
    </location>
</feature>
<feature type="transmembrane region" description="Helical" evidence="2">
    <location>
        <begin position="34"/>
        <end position="58"/>
    </location>
</feature>
<organism evidence="4 5">
    <name type="scientific">Micromonospora rhizosphaerae</name>
    <dbReference type="NCBI Taxonomy" id="568872"/>
    <lineage>
        <taxon>Bacteria</taxon>
        <taxon>Bacillati</taxon>
        <taxon>Actinomycetota</taxon>
        <taxon>Actinomycetes</taxon>
        <taxon>Micromonosporales</taxon>
        <taxon>Micromonosporaceae</taxon>
        <taxon>Micromonospora</taxon>
    </lineage>
</organism>
<dbReference type="InterPro" id="IPR046675">
    <property type="entry name" value="DUF6545"/>
</dbReference>
<feature type="transmembrane region" description="Helical" evidence="2">
    <location>
        <begin position="6"/>
        <end position="22"/>
    </location>
</feature>
<accession>A0A1C6S945</accession>
<dbReference type="NCBIfam" id="NF042915">
    <property type="entry name" value="MAB_1171c_fam"/>
    <property type="match status" value="1"/>
</dbReference>
<feature type="compositionally biased region" description="Basic and acidic residues" evidence="1">
    <location>
        <begin position="344"/>
        <end position="358"/>
    </location>
</feature>
<proteinExistence type="predicted"/>
<evidence type="ECO:0000313" key="4">
    <source>
        <dbReference type="EMBL" id="SCL25979.1"/>
    </source>
</evidence>
<feature type="transmembrane region" description="Helical" evidence="2">
    <location>
        <begin position="222"/>
        <end position="239"/>
    </location>
</feature>
<reference evidence="5" key="1">
    <citation type="submission" date="2016-06" db="EMBL/GenBank/DDBJ databases">
        <authorList>
            <person name="Varghese N."/>
            <person name="Submissions Spin"/>
        </authorList>
    </citation>
    <scope>NUCLEOTIDE SEQUENCE [LARGE SCALE GENOMIC DNA]</scope>
    <source>
        <strain evidence="5">DSM 45431</strain>
    </source>
</reference>
<feature type="region of interest" description="Disordered" evidence="1">
    <location>
        <begin position="382"/>
        <end position="413"/>
    </location>
</feature>
<keyword evidence="2" id="KW-1133">Transmembrane helix</keyword>
<sequence>MTGPVGVAALVLLWAAVIYRSWRLPRGAQSPQRTALWLAIMALAMAATVFYPTVYRALDRAVGVPNLAELVGHSLILLAAWQAHSILIFLIYPRSAARRRTWAHGALVVVSVAAMAIFFGLAPVDQEAPQTFTTVYAEAPYIVPYWVTLLVAANYLLGDMVRLVARYAARSPHEHLRLGLHLIAVGGSFGVAYWCYWVSYLVARNSGLSVPADIRTAGRSCMFAAIVFCVLGSTVPALGPRVGLPTPYAWRAGLRDYRRLYPLWRALATAAPEIVLNRPPLFVVDVRFWLNRRIIEIEDGLRLHGRNAPHVGHPGPQSSQQPDGDRDPAAEAELIRQAVMVGRHQVEAPRAPADEGPRETTPSYADRLRWHLEVARAYANLGREGRRPMSAPAARRLATGIAARRRKEVDDAT</sequence>
<dbReference type="AlphaFoldDB" id="A0A1C6S945"/>
<dbReference type="InterPro" id="IPR050039">
    <property type="entry name" value="MAB_1171c-like"/>
</dbReference>
<dbReference type="Proteomes" id="UP000199413">
    <property type="component" value="Unassembled WGS sequence"/>
</dbReference>
<keyword evidence="2" id="KW-0812">Transmembrane</keyword>
<feature type="transmembrane region" description="Helical" evidence="2">
    <location>
        <begin position="178"/>
        <end position="202"/>
    </location>
</feature>
<name>A0A1C6S945_9ACTN</name>
<dbReference type="Pfam" id="PF20182">
    <property type="entry name" value="DUF6545"/>
    <property type="match status" value="1"/>
</dbReference>
<keyword evidence="2" id="KW-0472">Membrane</keyword>
<feature type="region of interest" description="Disordered" evidence="1">
    <location>
        <begin position="343"/>
        <end position="365"/>
    </location>
</feature>
<protein>
    <recommendedName>
        <fullName evidence="3">DUF6545 domain-containing protein</fullName>
    </recommendedName>
</protein>
<feature type="transmembrane region" description="Helical" evidence="2">
    <location>
        <begin position="141"/>
        <end position="157"/>
    </location>
</feature>
<evidence type="ECO:0000256" key="1">
    <source>
        <dbReference type="SAM" id="MobiDB-lite"/>
    </source>
</evidence>
<evidence type="ECO:0000256" key="2">
    <source>
        <dbReference type="SAM" id="Phobius"/>
    </source>
</evidence>
<feature type="transmembrane region" description="Helical" evidence="2">
    <location>
        <begin position="70"/>
        <end position="90"/>
    </location>
</feature>
<dbReference type="STRING" id="568872.GA0070624_3213"/>
<dbReference type="RefSeq" id="WP_342672747.1">
    <property type="nucleotide sequence ID" value="NZ_FMHV01000002.1"/>
</dbReference>
<evidence type="ECO:0000259" key="3">
    <source>
        <dbReference type="Pfam" id="PF20182"/>
    </source>
</evidence>
<dbReference type="EMBL" id="FMHV01000002">
    <property type="protein sequence ID" value="SCL25979.1"/>
    <property type="molecule type" value="Genomic_DNA"/>
</dbReference>
<feature type="transmembrane region" description="Helical" evidence="2">
    <location>
        <begin position="102"/>
        <end position="121"/>
    </location>
</feature>
<keyword evidence="5" id="KW-1185">Reference proteome</keyword>
<evidence type="ECO:0000313" key="5">
    <source>
        <dbReference type="Proteomes" id="UP000199413"/>
    </source>
</evidence>
<feature type="region of interest" description="Disordered" evidence="1">
    <location>
        <begin position="306"/>
        <end position="328"/>
    </location>
</feature>
<gene>
    <name evidence="4" type="ORF">GA0070624_3213</name>
</gene>